<dbReference type="Proteomes" id="UP000197138">
    <property type="component" value="Unassembled WGS sequence"/>
</dbReference>
<name>A0A218WLA3_PUNGR</name>
<evidence type="ECO:0000313" key="2">
    <source>
        <dbReference type="EMBL" id="OWM72812.1"/>
    </source>
</evidence>
<reference evidence="3" key="1">
    <citation type="journal article" date="2017" name="Plant J.">
        <title>The pomegranate (Punica granatum L.) genome and the genomics of punicalagin biosynthesis.</title>
        <authorList>
            <person name="Qin G."/>
            <person name="Xu C."/>
            <person name="Ming R."/>
            <person name="Tang H."/>
            <person name="Guyot R."/>
            <person name="Kramer E.M."/>
            <person name="Hu Y."/>
            <person name="Yi X."/>
            <person name="Qi Y."/>
            <person name="Xu X."/>
            <person name="Gao Z."/>
            <person name="Pan H."/>
            <person name="Jian J."/>
            <person name="Tian Y."/>
            <person name="Yue Z."/>
            <person name="Xu Y."/>
        </authorList>
    </citation>
    <scope>NUCLEOTIDE SEQUENCE [LARGE SCALE GENOMIC DNA]</scope>
    <source>
        <strain evidence="3">cv. Dabenzi</strain>
    </source>
</reference>
<organism evidence="2 3">
    <name type="scientific">Punica granatum</name>
    <name type="common">Pomegranate</name>
    <dbReference type="NCBI Taxonomy" id="22663"/>
    <lineage>
        <taxon>Eukaryota</taxon>
        <taxon>Viridiplantae</taxon>
        <taxon>Streptophyta</taxon>
        <taxon>Embryophyta</taxon>
        <taxon>Tracheophyta</taxon>
        <taxon>Spermatophyta</taxon>
        <taxon>Magnoliopsida</taxon>
        <taxon>eudicotyledons</taxon>
        <taxon>Gunneridae</taxon>
        <taxon>Pentapetalae</taxon>
        <taxon>rosids</taxon>
        <taxon>malvids</taxon>
        <taxon>Myrtales</taxon>
        <taxon>Lythraceae</taxon>
        <taxon>Punica</taxon>
    </lineage>
</organism>
<feature type="region of interest" description="Disordered" evidence="1">
    <location>
        <begin position="27"/>
        <end position="49"/>
    </location>
</feature>
<accession>A0A218WLA3</accession>
<dbReference type="EMBL" id="MTKT01003978">
    <property type="protein sequence ID" value="OWM72812.1"/>
    <property type="molecule type" value="Genomic_DNA"/>
</dbReference>
<sequence length="65" mass="7144">MAMKENILSEVLIPSGECIEIMMRGASPEPSGRAAAAAASTGGRNRHRKHVRTVDQFDLYQYPNI</sequence>
<dbReference type="AlphaFoldDB" id="A0A218WLA3"/>
<gene>
    <name evidence="2" type="ORF">CDL15_Pgr021118</name>
</gene>
<evidence type="ECO:0000256" key="1">
    <source>
        <dbReference type="SAM" id="MobiDB-lite"/>
    </source>
</evidence>
<protein>
    <submittedName>
        <fullName evidence="2">Uncharacterized protein</fullName>
    </submittedName>
</protein>
<comment type="caution">
    <text evidence="2">The sequence shown here is derived from an EMBL/GenBank/DDBJ whole genome shotgun (WGS) entry which is preliminary data.</text>
</comment>
<proteinExistence type="predicted"/>
<evidence type="ECO:0000313" key="3">
    <source>
        <dbReference type="Proteomes" id="UP000197138"/>
    </source>
</evidence>